<name>A0A9W9L468_9EURO</name>
<dbReference type="AlphaFoldDB" id="A0A9W9L468"/>
<protein>
    <submittedName>
        <fullName evidence="1">Uncharacterized protein</fullName>
    </submittedName>
</protein>
<reference evidence="1" key="1">
    <citation type="submission" date="2022-11" db="EMBL/GenBank/DDBJ databases">
        <authorList>
            <person name="Petersen C."/>
        </authorList>
    </citation>
    <scope>NUCLEOTIDE SEQUENCE</scope>
    <source>
        <strain evidence="1">IBT 22155</strain>
    </source>
</reference>
<organism evidence="1 2">
    <name type="scientific">Penicillium bovifimosum</name>
    <dbReference type="NCBI Taxonomy" id="126998"/>
    <lineage>
        <taxon>Eukaryota</taxon>
        <taxon>Fungi</taxon>
        <taxon>Dikarya</taxon>
        <taxon>Ascomycota</taxon>
        <taxon>Pezizomycotina</taxon>
        <taxon>Eurotiomycetes</taxon>
        <taxon>Eurotiomycetidae</taxon>
        <taxon>Eurotiales</taxon>
        <taxon>Aspergillaceae</taxon>
        <taxon>Penicillium</taxon>
    </lineage>
</organism>
<dbReference type="Proteomes" id="UP001149079">
    <property type="component" value="Unassembled WGS sequence"/>
</dbReference>
<sequence>MSVLVGALGPASRMDGFRNRRQVTVIKSQSQRDPHTSSVRQRCRFRVTRQLKQGRKFRTGLGRVTFGDSGYTVDEPSAPYGIVARTTLGYEGKDLAMVSHMRLQK</sequence>
<reference evidence="1" key="2">
    <citation type="journal article" date="2023" name="IMA Fungus">
        <title>Comparative genomic study of the Penicillium genus elucidates a diverse pangenome and 15 lateral gene transfer events.</title>
        <authorList>
            <person name="Petersen C."/>
            <person name="Sorensen T."/>
            <person name="Nielsen M.R."/>
            <person name="Sondergaard T.E."/>
            <person name="Sorensen J.L."/>
            <person name="Fitzpatrick D.A."/>
            <person name="Frisvad J.C."/>
            <person name="Nielsen K.L."/>
        </authorList>
    </citation>
    <scope>NUCLEOTIDE SEQUENCE</scope>
    <source>
        <strain evidence="1">IBT 22155</strain>
    </source>
</reference>
<gene>
    <name evidence="1" type="ORF">N7515_004745</name>
</gene>
<proteinExistence type="predicted"/>
<keyword evidence="2" id="KW-1185">Reference proteome</keyword>
<evidence type="ECO:0000313" key="2">
    <source>
        <dbReference type="Proteomes" id="UP001149079"/>
    </source>
</evidence>
<dbReference type="RefSeq" id="XP_056522439.1">
    <property type="nucleotide sequence ID" value="XM_056665489.1"/>
</dbReference>
<comment type="caution">
    <text evidence="1">The sequence shown here is derived from an EMBL/GenBank/DDBJ whole genome shotgun (WGS) entry which is preliminary data.</text>
</comment>
<accession>A0A9W9L468</accession>
<evidence type="ECO:0000313" key="1">
    <source>
        <dbReference type="EMBL" id="KAJ5135467.1"/>
    </source>
</evidence>
<dbReference type="GeneID" id="81404659"/>
<dbReference type="EMBL" id="JAPQKL010000004">
    <property type="protein sequence ID" value="KAJ5135467.1"/>
    <property type="molecule type" value="Genomic_DNA"/>
</dbReference>